<sequence>MAVIEVGGWSSKLAAQHTLLSAYLAESLTQLFLRPVRISDEVKVRILFLVEFL</sequence>
<dbReference type="AlphaFoldDB" id="A0A939BTP1"/>
<name>A0A939BTP1_9ACTN</name>
<gene>
    <name evidence="1" type="ORF">JK386_13190</name>
</gene>
<keyword evidence="2" id="KW-1185">Reference proteome</keyword>
<comment type="caution">
    <text evidence="1">The sequence shown here is derived from an EMBL/GenBank/DDBJ whole genome shotgun (WGS) entry which is preliminary data.</text>
</comment>
<accession>A0A939BTP1</accession>
<reference evidence="1" key="1">
    <citation type="submission" date="2021-01" db="EMBL/GenBank/DDBJ databases">
        <title>Novel species in genus Nocardioides.</title>
        <authorList>
            <person name="Zhang G."/>
        </authorList>
    </citation>
    <scope>NUCLEOTIDE SEQUENCE</scope>
    <source>
        <strain evidence="1">Zg-536</strain>
    </source>
</reference>
<evidence type="ECO:0000313" key="2">
    <source>
        <dbReference type="Proteomes" id="UP000663791"/>
    </source>
</evidence>
<proteinExistence type="predicted"/>
<evidence type="ECO:0000313" key="1">
    <source>
        <dbReference type="EMBL" id="MBM9460854.1"/>
    </source>
</evidence>
<organism evidence="1 2">
    <name type="scientific">Nocardioides faecalis</name>
    <dbReference type="NCBI Taxonomy" id="2803858"/>
    <lineage>
        <taxon>Bacteria</taxon>
        <taxon>Bacillati</taxon>
        <taxon>Actinomycetota</taxon>
        <taxon>Actinomycetes</taxon>
        <taxon>Propionibacteriales</taxon>
        <taxon>Nocardioidaceae</taxon>
        <taxon>Nocardioides</taxon>
    </lineage>
</organism>
<dbReference type="RefSeq" id="WP_205292173.1">
    <property type="nucleotide sequence ID" value="NZ_CP074406.1"/>
</dbReference>
<dbReference type="Proteomes" id="UP000663791">
    <property type="component" value="Unassembled WGS sequence"/>
</dbReference>
<dbReference type="EMBL" id="JAERTX010000012">
    <property type="protein sequence ID" value="MBM9460854.1"/>
    <property type="molecule type" value="Genomic_DNA"/>
</dbReference>
<protein>
    <submittedName>
        <fullName evidence="1">Uncharacterized protein</fullName>
    </submittedName>
</protein>